<keyword evidence="3" id="KW-1185">Reference proteome</keyword>
<dbReference type="Proteomes" id="UP000184164">
    <property type="component" value="Unassembled WGS sequence"/>
</dbReference>
<feature type="domain" description="S1 motif" evidence="1">
    <location>
        <begin position="124"/>
        <end position="197"/>
    </location>
</feature>
<dbReference type="STRING" id="1484053.SAMN05444274_1315"/>
<dbReference type="InterPro" id="IPR003029">
    <property type="entry name" value="S1_domain"/>
</dbReference>
<dbReference type="PROSITE" id="PS50126">
    <property type="entry name" value="S1"/>
    <property type="match status" value="1"/>
</dbReference>
<protein>
    <recommendedName>
        <fullName evidence="1">S1 motif domain-containing protein</fullName>
    </recommendedName>
</protein>
<organism evidence="2 3">
    <name type="scientific">Mariniphaga anaerophila</name>
    <dbReference type="NCBI Taxonomy" id="1484053"/>
    <lineage>
        <taxon>Bacteria</taxon>
        <taxon>Pseudomonadati</taxon>
        <taxon>Bacteroidota</taxon>
        <taxon>Bacteroidia</taxon>
        <taxon>Marinilabiliales</taxon>
        <taxon>Prolixibacteraceae</taxon>
        <taxon>Mariniphaga</taxon>
    </lineage>
</organism>
<dbReference type="OrthoDB" id="1121331at2"/>
<reference evidence="2 3" key="1">
    <citation type="submission" date="2016-11" db="EMBL/GenBank/DDBJ databases">
        <authorList>
            <person name="Jaros S."/>
            <person name="Januszkiewicz K."/>
            <person name="Wedrychowicz H."/>
        </authorList>
    </citation>
    <scope>NUCLEOTIDE SEQUENCE [LARGE SCALE GENOMIC DNA]</scope>
    <source>
        <strain evidence="2 3">DSM 26910</strain>
    </source>
</reference>
<dbReference type="AlphaFoldDB" id="A0A1M5GRS5"/>
<gene>
    <name evidence="2" type="ORF">SAMN05444274_1315</name>
</gene>
<dbReference type="SMART" id="SM00316">
    <property type="entry name" value="S1"/>
    <property type="match status" value="1"/>
</dbReference>
<dbReference type="InterPro" id="IPR012340">
    <property type="entry name" value="NA-bd_OB-fold"/>
</dbReference>
<evidence type="ECO:0000259" key="1">
    <source>
        <dbReference type="PROSITE" id="PS50126"/>
    </source>
</evidence>
<accession>A0A1M5GRS5</accession>
<dbReference type="SUPFAM" id="SSF50249">
    <property type="entry name" value="Nucleic acid-binding proteins"/>
    <property type="match status" value="1"/>
</dbReference>
<dbReference type="EMBL" id="FQUM01000031">
    <property type="protein sequence ID" value="SHG06327.1"/>
    <property type="molecule type" value="Genomic_DNA"/>
</dbReference>
<name>A0A1M5GRS5_9BACT</name>
<dbReference type="GO" id="GO:0003676">
    <property type="term" value="F:nucleic acid binding"/>
    <property type="evidence" value="ECO:0007669"/>
    <property type="project" value="InterPro"/>
</dbReference>
<dbReference type="Gene3D" id="2.40.50.140">
    <property type="entry name" value="Nucleic acid-binding proteins"/>
    <property type="match status" value="1"/>
</dbReference>
<evidence type="ECO:0000313" key="3">
    <source>
        <dbReference type="Proteomes" id="UP000184164"/>
    </source>
</evidence>
<dbReference type="RefSeq" id="WP_073003665.1">
    <property type="nucleotide sequence ID" value="NZ_FQUM01000031.1"/>
</dbReference>
<evidence type="ECO:0000313" key="2">
    <source>
        <dbReference type="EMBL" id="SHG06327.1"/>
    </source>
</evidence>
<sequence length="332" mass="38535">MKMIEWNTLKLDLKKIFNFQDEKDYLSKLVANFENLEQKGENIPFKITGIRRKGFVIKSAGLFGFISFDHMPWKYENHNSWNAVYPSIKGKIFFGKTHQFEKNPLTLILNGEIPQFKKIELNETEKYKGIIINKTKYGLFIDVGYHFNWDCGSIVGMIHKSNFAPLETFEKLEIGETMEAFFLGSNNKEQLLFGDNKVSKEWLNGEIEKLVGEILPVKIIKINDDKTSYLVNEKYNATLPTISTIYPTNKKIIKSAIKNFKNGDLIHCEIIKVNKLNKILQLKWDFAHEIDEIISRTNDQENEPRNGNNSIENIADKEVIEKLKKNTFGNKL</sequence>
<proteinExistence type="predicted"/>